<comment type="caution">
    <text evidence="2">The sequence shown here is derived from an EMBL/GenBank/DDBJ whole genome shotgun (WGS) entry which is preliminary data.</text>
</comment>
<proteinExistence type="predicted"/>
<protein>
    <recommendedName>
        <fullName evidence="4">Replicative helicase inhibitor G39P N-terminal domain-containing protein</fullName>
    </recommendedName>
</protein>
<dbReference type="EMBL" id="JAQQCF010000012">
    <property type="protein sequence ID" value="MFM0638058.1"/>
    <property type="molecule type" value="Genomic_DNA"/>
</dbReference>
<gene>
    <name evidence="2" type="ORF">PQQ63_15255</name>
</gene>
<dbReference type="Proteomes" id="UP001629432">
    <property type="component" value="Unassembled WGS sequence"/>
</dbReference>
<dbReference type="RefSeq" id="WP_408336963.1">
    <property type="nucleotide sequence ID" value="NZ_JAQQCF010000012.1"/>
</dbReference>
<evidence type="ECO:0008006" key="4">
    <source>
        <dbReference type="Google" id="ProtNLM"/>
    </source>
</evidence>
<organism evidence="2 3">
    <name type="scientific">Paraburkholderia metrosideri</name>
    <dbReference type="NCBI Taxonomy" id="580937"/>
    <lineage>
        <taxon>Bacteria</taxon>
        <taxon>Pseudomonadati</taxon>
        <taxon>Pseudomonadota</taxon>
        <taxon>Betaproteobacteria</taxon>
        <taxon>Burkholderiales</taxon>
        <taxon>Burkholderiaceae</taxon>
        <taxon>Paraburkholderia</taxon>
    </lineage>
</organism>
<name>A0ABW9DU35_9BURK</name>
<reference evidence="2 3" key="1">
    <citation type="journal article" date="2024" name="Chem. Sci.">
        <title>Discovery of megapolipeptins by genome mining of a Burkholderiales bacteria collection.</title>
        <authorList>
            <person name="Paulo B.S."/>
            <person name="Recchia M.J.J."/>
            <person name="Lee S."/>
            <person name="Fergusson C.H."/>
            <person name="Romanowski S.B."/>
            <person name="Hernandez A."/>
            <person name="Krull N."/>
            <person name="Liu D.Y."/>
            <person name="Cavanagh H."/>
            <person name="Bos A."/>
            <person name="Gray C.A."/>
            <person name="Murphy B.T."/>
            <person name="Linington R.G."/>
            <person name="Eustaquio A.S."/>
        </authorList>
    </citation>
    <scope>NUCLEOTIDE SEQUENCE [LARGE SCALE GENOMIC DNA]</scope>
    <source>
        <strain evidence="2 3">RL17-338-BIC-A</strain>
    </source>
</reference>
<feature type="region of interest" description="Disordered" evidence="1">
    <location>
        <begin position="224"/>
        <end position="247"/>
    </location>
</feature>
<evidence type="ECO:0000256" key="1">
    <source>
        <dbReference type="SAM" id="MobiDB-lite"/>
    </source>
</evidence>
<accession>A0ABW9DU35</accession>
<sequence length="247" mass="27306">MQPADKAEFVKTLNLCYATLLKPLPPVESLGLWVTILEPYSIEQVRAALSQHMRESKFPPVPADVVTRLPKESDGRPDANEAWAIALRSRDERDTVVWTQECAEAFSICSAVLDGGDEVGARMAFKAAYERLAESARTHGHKVHWFMSLGHDPDIREAAAADAVRTGRLQIAQVRNLVPALAAPDASDTPDSAEQRAQLRNLLATIPSAAERLEKLRLEEVEKGREFTEEAKRATARRVAEYEGSHA</sequence>
<evidence type="ECO:0000313" key="2">
    <source>
        <dbReference type="EMBL" id="MFM0638058.1"/>
    </source>
</evidence>
<evidence type="ECO:0000313" key="3">
    <source>
        <dbReference type="Proteomes" id="UP001629432"/>
    </source>
</evidence>
<keyword evidence="3" id="KW-1185">Reference proteome</keyword>
<dbReference type="Gene3D" id="1.10.8.200">
    <property type="entry name" value="Replisome organizer (g39p helicase loader/inhibitor protein)"/>
    <property type="match status" value="1"/>
</dbReference>